<evidence type="ECO:0000256" key="1">
    <source>
        <dbReference type="SAM" id="MobiDB-lite"/>
    </source>
</evidence>
<dbReference type="AlphaFoldDB" id="A0AB39I975"/>
<feature type="region of interest" description="Disordered" evidence="1">
    <location>
        <begin position="192"/>
        <end position="234"/>
    </location>
</feature>
<dbReference type="EMBL" id="CP162607">
    <property type="protein sequence ID" value="XDK39382.1"/>
    <property type="molecule type" value="Genomic_DNA"/>
</dbReference>
<gene>
    <name evidence="2" type="ORF">AB4Y39_12150</name>
</gene>
<dbReference type="RefSeq" id="WP_045188333.1">
    <property type="nucleotide sequence ID" value="NZ_CP162607.1"/>
</dbReference>
<evidence type="ECO:0000313" key="2">
    <source>
        <dbReference type="EMBL" id="XDK39382.1"/>
    </source>
</evidence>
<protein>
    <submittedName>
        <fullName evidence="2">Uncharacterized protein</fullName>
    </submittedName>
</protein>
<feature type="compositionally biased region" description="Basic and acidic residues" evidence="1">
    <location>
        <begin position="192"/>
        <end position="206"/>
    </location>
</feature>
<accession>A0AB39I975</accession>
<sequence length="234" mass="27354">MSINLGETITRILRKDFVSGNEQFPKCVKQKGNWLEYIDHYYSMVKVHLPGKLKARWFIEMTPKQLWDLIGQEREDEKQEVTKRIDADRKKKTKRIKALKAGILEKDEEILTWRETASKAVARTRKVEDELSRTSKENFELWSENSRLDSLRLVAENRASRAFDRLNEKDAEIVQLNTELERQRQTIIERNTELDLLKGEPKERSPHSATTKTQRSNVKLTSSKPLDGPYGANQ</sequence>
<feature type="compositionally biased region" description="Polar residues" evidence="1">
    <location>
        <begin position="207"/>
        <end position="224"/>
    </location>
</feature>
<name>A0AB39I975_9PSED</name>
<proteinExistence type="predicted"/>
<reference evidence="2" key="1">
    <citation type="submission" date="2024-07" db="EMBL/GenBank/DDBJ databases">
        <title>Identification and characteristics of a novel species of coltsfoot's symbiotic bacteria.</title>
        <authorList>
            <person name="Juszczyk A."/>
            <person name="Jasielczuk I."/>
            <person name="Gurgul A."/>
            <person name="Rogala M."/>
            <person name="Kowalczyk A."/>
            <person name="Szmatola T."/>
            <person name="Kosecka-Strojek M."/>
            <person name="Arent Z."/>
            <person name="Latowski D."/>
        </authorList>
    </citation>
    <scope>NUCLEOTIDE SEQUENCE</scope>
    <source>
        <strain evidence="2">Hg7Tf</strain>
    </source>
</reference>
<organism evidence="2">
    <name type="scientific">Pseudomonas sp. Hg7Tf</name>
    <dbReference type="NCBI Taxonomy" id="3236988"/>
    <lineage>
        <taxon>Bacteria</taxon>
        <taxon>Pseudomonadati</taxon>
        <taxon>Pseudomonadota</taxon>
        <taxon>Gammaproteobacteria</taxon>
        <taxon>Pseudomonadales</taxon>
        <taxon>Pseudomonadaceae</taxon>
        <taxon>Pseudomonas</taxon>
    </lineage>
</organism>